<dbReference type="InterPro" id="IPR026444">
    <property type="entry name" value="Secre_tail"/>
</dbReference>
<feature type="domain" description="LTD" evidence="2">
    <location>
        <begin position="292"/>
        <end position="425"/>
    </location>
</feature>
<accession>A0A2A8D1V2</accession>
<dbReference type="Pfam" id="PF00932">
    <property type="entry name" value="LTD"/>
    <property type="match status" value="1"/>
</dbReference>
<keyword evidence="1" id="KW-0732">Signal</keyword>
<feature type="signal peptide" evidence="1">
    <location>
        <begin position="1"/>
        <end position="23"/>
    </location>
</feature>
<dbReference type="SUPFAM" id="SSF74853">
    <property type="entry name" value="Lamin A/C globular tail domain"/>
    <property type="match status" value="1"/>
</dbReference>
<protein>
    <recommendedName>
        <fullName evidence="2">LTD domain-containing protein</fullName>
    </recommendedName>
</protein>
<dbReference type="InterPro" id="IPR036415">
    <property type="entry name" value="Lamin_tail_dom_sf"/>
</dbReference>
<dbReference type="PROSITE" id="PS51841">
    <property type="entry name" value="LTD"/>
    <property type="match status" value="1"/>
</dbReference>
<dbReference type="Pfam" id="PF18962">
    <property type="entry name" value="Por_Secre_tail"/>
    <property type="match status" value="1"/>
</dbReference>
<dbReference type="NCBIfam" id="TIGR04183">
    <property type="entry name" value="Por_Secre_tail"/>
    <property type="match status" value="1"/>
</dbReference>
<reference evidence="3 4" key="1">
    <citation type="submission" date="2017-10" db="EMBL/GenBank/DDBJ databases">
        <title>Draft genome of Longibacter Salinarum.</title>
        <authorList>
            <person name="Goh K.M."/>
            <person name="Shamsir M.S."/>
            <person name="Lim S.W."/>
        </authorList>
    </citation>
    <scope>NUCLEOTIDE SEQUENCE [LARGE SCALE GENOMIC DNA]</scope>
    <source>
        <strain evidence="3 4">KCTC 52045</strain>
    </source>
</reference>
<dbReference type="SUPFAM" id="SSF141072">
    <property type="entry name" value="CalX-like"/>
    <property type="match status" value="1"/>
</dbReference>
<sequence length="654" mass="67613">MRSSLLYVFAFLIMIALPSSALAQTTIVANDFEQGLGTAAGWTTFDASGSNNWVVDSYSGNQFAEMTEYQGDGTHDDWLISPEINLDNFTGETLEFATAVGYSSGQALEVVISTDYQPSVNSDPASATWTPLSANYPSNANGFSSQESSGTIDLSSFSGTAYLAWHFDETSGQGTWQLDDIVVEGSSTQPVLSFVNETGTISEDGGSTTITVEIQNVNGSGVSADVALSGLGGAEAADLDVYTAQTVSFPASASNGDTQSITVNVTDDSEVEGDEVAIFSLENASGAFASAENFSLTITDNDAVLVINEILADPAPDAAGDANGDGTRDGSEDEFVEIYNSGTESVDLSGYVIQDGYGDRHTFPTGTTLPAETAVVVFGGGSPSASIPGVVQTASSGMLGFNNSGDTVTLVNAGGGTVGTASYGSEGGNDESLTREPDFTGSFVQHSTASGSGGALFSPGRTLDGSALPVELAAFDGQFTGSSIALTWKTLSETKNAGFEIQHKAPSASSFSGVGFVEGNGTTNQASDYRFILNSTQPGTHTFRLMQVDVDGEETIHSPITVQVTGDPVSLTGPNPATPGDRVGVFVQVESTQQVDVAVYNLLGQKVATVYNGPISGSSTLNKSLDLSSFTSGVYFVRVIGETVSATERLSVVR</sequence>
<proteinExistence type="predicted"/>
<evidence type="ECO:0000313" key="4">
    <source>
        <dbReference type="Proteomes" id="UP000220102"/>
    </source>
</evidence>
<dbReference type="Gene3D" id="2.60.40.1260">
    <property type="entry name" value="Lamin Tail domain"/>
    <property type="match status" value="1"/>
</dbReference>
<organism evidence="3 4">
    <name type="scientific">Longibacter salinarum</name>
    <dbReference type="NCBI Taxonomy" id="1850348"/>
    <lineage>
        <taxon>Bacteria</taxon>
        <taxon>Pseudomonadati</taxon>
        <taxon>Rhodothermota</taxon>
        <taxon>Rhodothermia</taxon>
        <taxon>Rhodothermales</taxon>
        <taxon>Salisaetaceae</taxon>
        <taxon>Longibacter</taxon>
    </lineage>
</organism>
<dbReference type="Proteomes" id="UP000220102">
    <property type="component" value="Unassembled WGS sequence"/>
</dbReference>
<dbReference type="AlphaFoldDB" id="A0A2A8D1V2"/>
<keyword evidence="4" id="KW-1185">Reference proteome</keyword>
<comment type="caution">
    <text evidence="3">The sequence shown here is derived from an EMBL/GenBank/DDBJ whole genome shotgun (WGS) entry which is preliminary data.</text>
</comment>
<dbReference type="NCBIfam" id="NF038128">
    <property type="entry name" value="choice_anch_J"/>
    <property type="match status" value="1"/>
</dbReference>
<dbReference type="InterPro" id="IPR038081">
    <property type="entry name" value="CalX-like_sf"/>
</dbReference>
<name>A0A2A8D1V2_9BACT</name>
<dbReference type="Gene3D" id="2.60.120.200">
    <property type="match status" value="1"/>
</dbReference>
<dbReference type="InterPro" id="IPR001322">
    <property type="entry name" value="Lamin_tail_dom"/>
</dbReference>
<evidence type="ECO:0000256" key="1">
    <source>
        <dbReference type="SAM" id="SignalP"/>
    </source>
</evidence>
<dbReference type="Gene3D" id="2.60.40.2030">
    <property type="match status" value="1"/>
</dbReference>
<gene>
    <name evidence="3" type="ORF">CRI94_01075</name>
</gene>
<feature type="chain" id="PRO_5012744057" description="LTD domain-containing protein" evidence="1">
    <location>
        <begin position="24"/>
        <end position="654"/>
    </location>
</feature>
<evidence type="ECO:0000259" key="2">
    <source>
        <dbReference type="PROSITE" id="PS51841"/>
    </source>
</evidence>
<evidence type="ECO:0000313" key="3">
    <source>
        <dbReference type="EMBL" id="PEN14915.1"/>
    </source>
</evidence>
<dbReference type="EMBL" id="PDEQ01000001">
    <property type="protein sequence ID" value="PEN14915.1"/>
    <property type="molecule type" value="Genomic_DNA"/>
</dbReference>
<dbReference type="OrthoDB" id="1522652at2"/>